<dbReference type="GO" id="GO:0008083">
    <property type="term" value="F:growth factor activity"/>
    <property type="evidence" value="ECO:0007669"/>
    <property type="project" value="InterPro"/>
</dbReference>
<evidence type="ECO:0000256" key="2">
    <source>
        <dbReference type="SAM" id="MobiDB-lite"/>
    </source>
</evidence>
<dbReference type="CTD" id="8074"/>
<protein>
    <submittedName>
        <fullName evidence="4">Fibroblast growth factor 23</fullName>
    </submittedName>
</protein>
<feature type="region of interest" description="Disordered" evidence="2">
    <location>
        <begin position="75"/>
        <end position="142"/>
    </location>
</feature>
<dbReference type="GeneID" id="103051058"/>
<dbReference type="RefSeq" id="XP_025028807.1">
    <property type="nucleotide sequence ID" value="XM_025173039.1"/>
</dbReference>
<sequence length="142" mass="15889">MDINGDIFGSHYFSYEDCIFKHWTLENGYDVYQSPKYNYLVSLGRAKQPLFPNMNPPVYSQFLARRNEIPLVQFNTPRPHRHTRGAGADPCDSILSAGKMPEEGAGGAQLAIRPSLTSSNSEERDPHGAALNERFSSPRVDS</sequence>
<evidence type="ECO:0000313" key="4">
    <source>
        <dbReference type="RefSeq" id="XP_025028807.1"/>
    </source>
</evidence>
<gene>
    <name evidence="4" type="primary">FGF23</name>
</gene>
<dbReference type="SUPFAM" id="SSF50353">
    <property type="entry name" value="Cytokine"/>
    <property type="match status" value="1"/>
</dbReference>
<proteinExistence type="inferred from homology"/>
<name>A0A9F5N2V1_PYTBI</name>
<dbReference type="InterPro" id="IPR008996">
    <property type="entry name" value="IL1/FGF"/>
</dbReference>
<accession>A0A9F5N2V1</accession>
<dbReference type="PANTHER" id="PTHR11486">
    <property type="entry name" value="FIBROBLAST GROWTH FACTOR"/>
    <property type="match status" value="1"/>
</dbReference>
<dbReference type="OMA" id="SYEDCIF"/>
<evidence type="ECO:0000313" key="3">
    <source>
        <dbReference type="Proteomes" id="UP000695026"/>
    </source>
</evidence>
<dbReference type="Gene3D" id="2.80.10.50">
    <property type="match status" value="1"/>
</dbReference>
<dbReference type="KEGG" id="pbi:103051058"/>
<organism evidence="3 4">
    <name type="scientific">Python bivittatus</name>
    <name type="common">Burmese python</name>
    <name type="synonym">Python molurus bivittatus</name>
    <dbReference type="NCBI Taxonomy" id="176946"/>
    <lineage>
        <taxon>Eukaryota</taxon>
        <taxon>Metazoa</taxon>
        <taxon>Chordata</taxon>
        <taxon>Craniata</taxon>
        <taxon>Vertebrata</taxon>
        <taxon>Euteleostomi</taxon>
        <taxon>Lepidosauria</taxon>
        <taxon>Squamata</taxon>
        <taxon>Bifurcata</taxon>
        <taxon>Unidentata</taxon>
        <taxon>Episquamata</taxon>
        <taxon>Toxicofera</taxon>
        <taxon>Serpentes</taxon>
        <taxon>Henophidia</taxon>
        <taxon>Pythonidae</taxon>
        <taxon>Python</taxon>
    </lineage>
</organism>
<dbReference type="AlphaFoldDB" id="A0A9F5N2V1"/>
<reference evidence="4" key="1">
    <citation type="submission" date="2025-08" db="UniProtKB">
        <authorList>
            <consortium name="RefSeq"/>
        </authorList>
    </citation>
    <scope>IDENTIFICATION</scope>
    <source>
        <tissue evidence="4">Liver</tissue>
    </source>
</reference>
<keyword evidence="3" id="KW-1185">Reference proteome</keyword>
<dbReference type="OrthoDB" id="8909943at2759"/>
<comment type="similarity">
    <text evidence="1">Belongs to the heparin-binding growth factors family.</text>
</comment>
<evidence type="ECO:0000256" key="1">
    <source>
        <dbReference type="ARBA" id="ARBA00007936"/>
    </source>
</evidence>
<dbReference type="Proteomes" id="UP000695026">
    <property type="component" value="Unplaced"/>
</dbReference>
<dbReference type="InterPro" id="IPR002209">
    <property type="entry name" value="Fibroblast_GF_fam"/>
</dbReference>